<feature type="non-terminal residue" evidence="1">
    <location>
        <position position="49"/>
    </location>
</feature>
<name>A0A7Y7M897_9PROT</name>
<evidence type="ECO:0000313" key="1">
    <source>
        <dbReference type="EMBL" id="NVN12701.1"/>
    </source>
</evidence>
<organism evidence="1 2">
    <name type="scientific">Nguyenibacter vanlangensis</name>
    <dbReference type="NCBI Taxonomy" id="1216886"/>
    <lineage>
        <taxon>Bacteria</taxon>
        <taxon>Pseudomonadati</taxon>
        <taxon>Pseudomonadota</taxon>
        <taxon>Alphaproteobacteria</taxon>
        <taxon>Acetobacterales</taxon>
        <taxon>Acetobacteraceae</taxon>
        <taxon>Nguyenibacter</taxon>
    </lineage>
</organism>
<dbReference type="AlphaFoldDB" id="A0A7Y7M897"/>
<dbReference type="Proteomes" id="UP000534870">
    <property type="component" value="Unassembled WGS sequence"/>
</dbReference>
<sequence length="49" mass="4662">MLGSLLIVFREVMEAGLIVGIVLAATRGIAGRGLGVAGGIGAGVLGAAI</sequence>
<dbReference type="EMBL" id="JABXXP010000546">
    <property type="protein sequence ID" value="NVN12701.1"/>
    <property type="molecule type" value="Genomic_DNA"/>
</dbReference>
<reference evidence="1 2" key="1">
    <citation type="submission" date="2020-06" db="EMBL/GenBank/DDBJ databases">
        <title>Description of novel acetic acid bacteria.</title>
        <authorList>
            <person name="Sombolestani A."/>
        </authorList>
    </citation>
    <scope>NUCLEOTIDE SEQUENCE [LARGE SCALE GENOMIC DNA]</scope>
    <source>
        <strain evidence="1 2">LMG 31431</strain>
    </source>
</reference>
<gene>
    <name evidence="1" type="ORF">HUK84_16480</name>
</gene>
<evidence type="ECO:0000313" key="2">
    <source>
        <dbReference type="Proteomes" id="UP000534870"/>
    </source>
</evidence>
<protein>
    <submittedName>
        <fullName evidence="1">Iron permease</fullName>
    </submittedName>
</protein>
<proteinExistence type="predicted"/>
<comment type="caution">
    <text evidence="1">The sequence shown here is derived from an EMBL/GenBank/DDBJ whole genome shotgun (WGS) entry which is preliminary data.</text>
</comment>
<accession>A0A7Y7M897</accession>